<feature type="region of interest" description="Disordered" evidence="5">
    <location>
        <begin position="462"/>
        <end position="482"/>
    </location>
</feature>
<feature type="domain" description="Translation elongation factor EFTs/EF1B dimerisation" evidence="6">
    <location>
        <begin position="284"/>
        <end position="453"/>
    </location>
</feature>
<dbReference type="Gene3D" id="3.30.479.20">
    <property type="entry name" value="Elongation factor Ts, dimerisation domain"/>
    <property type="match status" value="1"/>
</dbReference>
<evidence type="ECO:0000256" key="2">
    <source>
        <dbReference type="ARBA" id="ARBA00022768"/>
    </source>
</evidence>
<dbReference type="InterPro" id="IPR009060">
    <property type="entry name" value="UBA-like_sf"/>
</dbReference>
<dbReference type="SUPFAM" id="SSF46934">
    <property type="entry name" value="UBA-like"/>
    <property type="match status" value="1"/>
</dbReference>
<dbReference type="AlphaFoldDB" id="A0A086JS26"/>
<dbReference type="EMBL" id="AHZU02001206">
    <property type="protein sequence ID" value="KFG34944.1"/>
    <property type="molecule type" value="Genomic_DNA"/>
</dbReference>
<comment type="caution">
    <text evidence="7">The sequence shown here is derived from an EMBL/GenBank/DDBJ whole genome shotgun (WGS) entry which is preliminary data.</text>
</comment>
<comment type="similarity">
    <text evidence="1 4">Belongs to the EF-Ts family.</text>
</comment>
<dbReference type="InterPro" id="IPR018101">
    <property type="entry name" value="Transl_elong_Ts_CS"/>
</dbReference>
<evidence type="ECO:0000256" key="4">
    <source>
        <dbReference type="HAMAP-Rule" id="MF_03135"/>
    </source>
</evidence>
<accession>A0A086JS26</accession>
<feature type="region of interest" description="Disordered" evidence="5">
    <location>
        <begin position="267"/>
        <end position="288"/>
    </location>
</feature>
<keyword evidence="2 4" id="KW-0251">Elongation factor</keyword>
<dbReference type="CDD" id="cd14275">
    <property type="entry name" value="UBA_EF-Ts"/>
    <property type="match status" value="1"/>
</dbReference>
<dbReference type="GO" id="GO:0005739">
    <property type="term" value="C:mitochondrion"/>
    <property type="evidence" value="ECO:0007669"/>
    <property type="project" value="UniProtKB-SubCell"/>
</dbReference>
<gene>
    <name evidence="7" type="ORF">TGDOM2_209010</name>
</gene>
<dbReference type="FunFam" id="1.10.8.10:FF:000001">
    <property type="entry name" value="Elongation factor Ts"/>
    <property type="match status" value="1"/>
</dbReference>
<organism evidence="7 8">
    <name type="scientific">Toxoplasma gondii GAB2-2007-GAL-DOM2</name>
    <dbReference type="NCBI Taxonomy" id="1130820"/>
    <lineage>
        <taxon>Eukaryota</taxon>
        <taxon>Sar</taxon>
        <taxon>Alveolata</taxon>
        <taxon>Apicomplexa</taxon>
        <taxon>Conoidasida</taxon>
        <taxon>Coccidia</taxon>
        <taxon>Eucoccidiorida</taxon>
        <taxon>Eimeriorina</taxon>
        <taxon>Sarcocystidae</taxon>
        <taxon>Toxoplasma</taxon>
    </lineage>
</organism>
<keyword evidence="4" id="KW-0496">Mitochondrion</keyword>
<evidence type="ECO:0000313" key="7">
    <source>
        <dbReference type="EMBL" id="KFG34944.1"/>
    </source>
</evidence>
<evidence type="ECO:0000256" key="3">
    <source>
        <dbReference type="ARBA" id="ARBA00022917"/>
    </source>
</evidence>
<protein>
    <recommendedName>
        <fullName evidence="4">Elongation factor Ts, mitochondrial</fullName>
        <shortName evidence="4">EF-Ts</shortName>
        <shortName evidence="4">EF-TsMt</shortName>
    </recommendedName>
</protein>
<evidence type="ECO:0000256" key="1">
    <source>
        <dbReference type="ARBA" id="ARBA00005532"/>
    </source>
</evidence>
<proteinExistence type="inferred from homology"/>
<reference evidence="7 8" key="1">
    <citation type="submission" date="2014-02" db="EMBL/GenBank/DDBJ databases">
        <authorList>
            <person name="Sibley D."/>
            <person name="Venepally P."/>
            <person name="Karamycheva S."/>
            <person name="Hadjithomas M."/>
            <person name="Khan A."/>
            <person name="Brunk B."/>
            <person name="Roos D."/>
            <person name="Caler E."/>
            <person name="Lorenzi H."/>
        </authorList>
    </citation>
    <scope>NUCLEOTIDE SEQUENCE [LARGE SCALE GENOMIC DNA]</scope>
    <source>
        <strain evidence="7 8">GAB2-2007-GAL-DOM2</strain>
    </source>
</reference>
<feature type="domain" description="Translation elongation factor EFTs/EF1B dimerisation" evidence="6">
    <location>
        <begin position="184"/>
        <end position="236"/>
    </location>
</feature>
<dbReference type="SUPFAM" id="SSF54713">
    <property type="entry name" value="Elongation factor Ts (EF-Ts), dimerisation domain"/>
    <property type="match status" value="1"/>
</dbReference>
<dbReference type="HAMAP" id="MF_00050">
    <property type="entry name" value="EF_Ts"/>
    <property type="match status" value="1"/>
</dbReference>
<dbReference type="Pfam" id="PF00889">
    <property type="entry name" value="EF_TS"/>
    <property type="match status" value="2"/>
</dbReference>
<dbReference type="Proteomes" id="UP000028837">
    <property type="component" value="Unassembled WGS sequence"/>
</dbReference>
<evidence type="ECO:0000313" key="8">
    <source>
        <dbReference type="Proteomes" id="UP000028837"/>
    </source>
</evidence>
<dbReference type="PANTHER" id="PTHR11741:SF0">
    <property type="entry name" value="ELONGATION FACTOR TS, MITOCHONDRIAL"/>
    <property type="match status" value="1"/>
</dbReference>
<keyword evidence="3 4" id="KW-0648">Protein biosynthesis</keyword>
<evidence type="ECO:0000259" key="6">
    <source>
        <dbReference type="Pfam" id="PF00889"/>
    </source>
</evidence>
<dbReference type="InterPro" id="IPR014039">
    <property type="entry name" value="Transl_elong_EFTs/EF1B_dimer"/>
</dbReference>
<comment type="function">
    <text evidence="4">Associates with the EF-Tu.GDP complex and induces the exchange of GDP to GTP. It remains bound to the aminoacyl-tRNA.EF-Tu.GTP complex up to the GTP hydrolysis stage on the ribosome.</text>
</comment>
<sequence>MARWSCSSLAGMTRSVLQPTHRLGVLSSCFLRSHPPREHVSPSYSTSLSSSRSPSLAPAAGFTCFRGFAHAAAASRVAESSTRSEEPKAKEGDILALVKKLRARTGGVSIGECRKALEESNMDLEEAAVNLRKRGIARASRRADRVAAEGVIAAVCLPAARQSGAASGETEGQASNSGGGKTVCLLELNSETDFVAKNARFVALARAAATAAVQAAEEARRQETGEALSSEQGERISRAALIEAAQASLVDPQEFREAGLDGLFQPETRRSIPAVPPPGGESEAGGSSTLGDMMALLSQQFGEKLQISSIEHVSLPLSPSPASVHQAVGWYVHGQVAEGVGRAAATVVLEWREKGDLGDSSPAGREEPGPDTGRRLEILAKLLAMQAVATRPRFLKLSDITPTEMETERQILRASVAQQFPSSPDKVDKVVESRLKAQLREQTFVEQDFLLASQMATVLADGPRDNVSSEGDSAGGAQKENKCEREVVTVKEALRRVAQALQCGDIDVRDLRLLGIGS</sequence>
<dbReference type="PROSITE" id="PS01127">
    <property type="entry name" value="EF_TS_2"/>
    <property type="match status" value="1"/>
</dbReference>
<dbReference type="OrthoDB" id="277235at2759"/>
<dbReference type="PANTHER" id="PTHR11741">
    <property type="entry name" value="ELONGATION FACTOR TS"/>
    <property type="match status" value="1"/>
</dbReference>
<dbReference type="InterPro" id="IPR001816">
    <property type="entry name" value="Transl_elong_EFTs/EF1B"/>
</dbReference>
<comment type="subcellular location">
    <subcellularLocation>
        <location evidence="4">Mitochondrion</location>
    </subcellularLocation>
</comment>
<dbReference type="GO" id="GO:0003746">
    <property type="term" value="F:translation elongation factor activity"/>
    <property type="evidence" value="ECO:0007669"/>
    <property type="project" value="UniProtKB-UniRule"/>
</dbReference>
<evidence type="ECO:0000256" key="5">
    <source>
        <dbReference type="SAM" id="MobiDB-lite"/>
    </source>
</evidence>
<dbReference type="Gene3D" id="1.10.8.10">
    <property type="entry name" value="DNA helicase RuvA subunit, C-terminal domain"/>
    <property type="match status" value="1"/>
</dbReference>
<name>A0A086JS26_TOXGO</name>
<dbReference type="InterPro" id="IPR036402">
    <property type="entry name" value="EF-Ts_dimer_sf"/>
</dbReference>
<dbReference type="VEuPathDB" id="ToxoDB:TGDOM2_209010"/>
<dbReference type="GO" id="GO:0070125">
    <property type="term" value="P:mitochondrial translational elongation"/>
    <property type="evidence" value="ECO:0007669"/>
    <property type="project" value="TreeGrafter"/>
</dbReference>